<accession>A0A6S7KK92</accession>
<dbReference type="GO" id="GO:0008270">
    <property type="term" value="F:zinc ion binding"/>
    <property type="evidence" value="ECO:0007669"/>
    <property type="project" value="InterPro"/>
</dbReference>
<gene>
    <name evidence="2" type="ORF">PACLA_8A062578</name>
</gene>
<keyword evidence="3" id="KW-1185">Reference proteome</keyword>
<dbReference type="AlphaFoldDB" id="A0A6S7KK92"/>
<name>A0A6S7KK92_PARCT</name>
<sequence length="497" mass="55201">MSQQTKEKKSRTAHRSYTRKLIHKAGEVCNNYDGTKPGEIKLEGLKRDLSEKLTILDKLDNSIIETVDEEKDIEAEINESSEFRSSIHEAISQIDLCLQEHKVKHNGGHDPNGSLSSSSVVNSSYSDGKQNVRLPKLNLKHFKEDPIKFQAFWDSFETTIHNNEDVSNVSKMSYLVSLLEGPAYSAVAGLSLTSANYKTAVDTLKERFGCEEVVISAHMDALLKLSGANTNSDTKKLRGIYDEVEQHVRGLKAVGISSKQYGKLLVPILMNKIPQELQLIITRKLGKEKWDLDALQNAFKEELEAREMCEFVTASKNDDKGKGGGGRRYPTTAETLLAQGQYERKGSGITCTYCRGSHPSAQCHAITDVQARREVLKSKGKCYNCLRAGHISYQCQSTTKCYVCGYRHHISICPRRAHPSNFPKKNDSSQSPPGLPDSPKSNPTATVFSDTEEGILLQTATAPVCNPRSPEKIVSARILFDSGSQKTYISKRLKDAL</sequence>
<protein>
    <submittedName>
        <fullName evidence="2">Uncharacterized protein LOC110050642, partial</fullName>
    </submittedName>
</protein>
<dbReference type="OrthoDB" id="7444419at2759"/>
<proteinExistence type="predicted"/>
<dbReference type="InterPro" id="IPR036875">
    <property type="entry name" value="Znf_CCHC_sf"/>
</dbReference>
<dbReference type="Pfam" id="PF03564">
    <property type="entry name" value="DUF1759"/>
    <property type="match status" value="1"/>
</dbReference>
<dbReference type="InterPro" id="IPR005312">
    <property type="entry name" value="DUF1759"/>
</dbReference>
<reference evidence="2" key="1">
    <citation type="submission" date="2020-04" db="EMBL/GenBank/DDBJ databases">
        <authorList>
            <person name="Alioto T."/>
            <person name="Alioto T."/>
            <person name="Gomez Garrido J."/>
        </authorList>
    </citation>
    <scope>NUCLEOTIDE SEQUENCE</scope>
    <source>
        <strain evidence="2">A484AB</strain>
    </source>
</reference>
<dbReference type="GO" id="GO:0003676">
    <property type="term" value="F:nucleic acid binding"/>
    <property type="evidence" value="ECO:0007669"/>
    <property type="project" value="InterPro"/>
</dbReference>
<dbReference type="Proteomes" id="UP001152795">
    <property type="component" value="Unassembled WGS sequence"/>
</dbReference>
<dbReference type="PANTHER" id="PTHR47331">
    <property type="entry name" value="PHD-TYPE DOMAIN-CONTAINING PROTEIN"/>
    <property type="match status" value="1"/>
</dbReference>
<feature type="non-terminal residue" evidence="2">
    <location>
        <position position="497"/>
    </location>
</feature>
<feature type="region of interest" description="Disordered" evidence="1">
    <location>
        <begin position="421"/>
        <end position="445"/>
    </location>
</feature>
<dbReference type="SUPFAM" id="SSF57756">
    <property type="entry name" value="Retrovirus zinc finger-like domains"/>
    <property type="match status" value="1"/>
</dbReference>
<comment type="caution">
    <text evidence="2">The sequence shown here is derived from an EMBL/GenBank/DDBJ whole genome shotgun (WGS) entry which is preliminary data.</text>
</comment>
<evidence type="ECO:0000313" key="2">
    <source>
        <dbReference type="EMBL" id="CAB4044528.1"/>
    </source>
</evidence>
<dbReference type="Gene3D" id="4.10.60.10">
    <property type="entry name" value="Zinc finger, CCHC-type"/>
    <property type="match status" value="1"/>
</dbReference>
<dbReference type="InterPro" id="IPR001878">
    <property type="entry name" value="Znf_CCHC"/>
</dbReference>
<evidence type="ECO:0000256" key="1">
    <source>
        <dbReference type="SAM" id="MobiDB-lite"/>
    </source>
</evidence>
<evidence type="ECO:0000313" key="3">
    <source>
        <dbReference type="Proteomes" id="UP001152795"/>
    </source>
</evidence>
<dbReference type="SMART" id="SM00343">
    <property type="entry name" value="ZnF_C2HC"/>
    <property type="match status" value="2"/>
</dbReference>
<feature type="region of interest" description="Disordered" evidence="1">
    <location>
        <begin position="103"/>
        <end position="127"/>
    </location>
</feature>
<dbReference type="EMBL" id="CACRXK020035286">
    <property type="protein sequence ID" value="CAB4044528.1"/>
    <property type="molecule type" value="Genomic_DNA"/>
</dbReference>
<dbReference type="PROSITE" id="PS50158">
    <property type="entry name" value="ZF_CCHC"/>
    <property type="match status" value="1"/>
</dbReference>
<dbReference type="PANTHER" id="PTHR47331:SF5">
    <property type="entry name" value="RIBONUCLEASE H"/>
    <property type="match status" value="1"/>
</dbReference>
<organism evidence="2 3">
    <name type="scientific">Paramuricea clavata</name>
    <name type="common">Red gorgonian</name>
    <name type="synonym">Violescent sea-whip</name>
    <dbReference type="NCBI Taxonomy" id="317549"/>
    <lineage>
        <taxon>Eukaryota</taxon>
        <taxon>Metazoa</taxon>
        <taxon>Cnidaria</taxon>
        <taxon>Anthozoa</taxon>
        <taxon>Octocorallia</taxon>
        <taxon>Malacalcyonacea</taxon>
        <taxon>Plexauridae</taxon>
        <taxon>Paramuricea</taxon>
    </lineage>
</organism>
<feature type="compositionally biased region" description="Low complexity" evidence="1">
    <location>
        <begin position="114"/>
        <end position="126"/>
    </location>
</feature>